<organism evidence="2 3">
    <name type="scientific">Mycobacterium kyorinense</name>
    <dbReference type="NCBI Taxonomy" id="487514"/>
    <lineage>
        <taxon>Bacteria</taxon>
        <taxon>Bacillati</taxon>
        <taxon>Actinomycetota</taxon>
        <taxon>Actinomycetes</taxon>
        <taxon>Mycobacteriales</taxon>
        <taxon>Mycobacteriaceae</taxon>
        <taxon>Mycobacterium</taxon>
    </lineage>
</organism>
<dbReference type="Pfam" id="PF01740">
    <property type="entry name" value="STAS"/>
    <property type="match status" value="1"/>
</dbReference>
<name>A0A1X1XJ74_9MYCO</name>
<evidence type="ECO:0000313" key="3">
    <source>
        <dbReference type="Proteomes" id="UP000193487"/>
    </source>
</evidence>
<gene>
    <name evidence="2" type="ORF">AWC14_00945</name>
</gene>
<evidence type="ECO:0000259" key="1">
    <source>
        <dbReference type="PROSITE" id="PS50801"/>
    </source>
</evidence>
<dbReference type="InterPro" id="IPR036513">
    <property type="entry name" value="STAS_dom_sf"/>
</dbReference>
<feature type="domain" description="STAS" evidence="1">
    <location>
        <begin position="1"/>
        <end position="96"/>
    </location>
</feature>
<dbReference type="GO" id="GO:0043856">
    <property type="term" value="F:anti-sigma factor antagonist activity"/>
    <property type="evidence" value="ECO:0007669"/>
    <property type="project" value="TreeGrafter"/>
</dbReference>
<dbReference type="AlphaFoldDB" id="A0A1X1XJ74"/>
<dbReference type="OrthoDB" id="3393696at2"/>
<reference evidence="2 3" key="1">
    <citation type="submission" date="2016-01" db="EMBL/GenBank/DDBJ databases">
        <title>The new phylogeny of the genus Mycobacterium.</title>
        <authorList>
            <person name="Tarcisio F."/>
            <person name="Conor M."/>
            <person name="Antonella G."/>
            <person name="Elisabetta G."/>
            <person name="Giulia F.S."/>
            <person name="Sara T."/>
            <person name="Anna F."/>
            <person name="Clotilde B."/>
            <person name="Roberto B."/>
            <person name="Veronica D.S."/>
            <person name="Fabio R."/>
            <person name="Monica P."/>
            <person name="Olivier J."/>
            <person name="Enrico T."/>
            <person name="Nicola S."/>
        </authorList>
    </citation>
    <scope>NUCLEOTIDE SEQUENCE [LARGE SCALE GENOMIC DNA]</scope>
    <source>
        <strain evidence="2 3">DSM 45166</strain>
    </source>
</reference>
<dbReference type="RefSeq" id="WP_052425628.1">
    <property type="nucleotide sequence ID" value="NZ_BBKA01000077.1"/>
</dbReference>
<protein>
    <recommendedName>
        <fullName evidence="1">STAS domain-containing protein</fullName>
    </recommendedName>
</protein>
<dbReference type="Proteomes" id="UP000193487">
    <property type="component" value="Unassembled WGS sequence"/>
</dbReference>
<dbReference type="Gene3D" id="3.30.750.24">
    <property type="entry name" value="STAS domain"/>
    <property type="match status" value="1"/>
</dbReference>
<dbReference type="EMBL" id="LQPE01000159">
    <property type="protein sequence ID" value="ORV98820.1"/>
    <property type="molecule type" value="Genomic_DNA"/>
</dbReference>
<dbReference type="CDD" id="cd07043">
    <property type="entry name" value="STAS_anti-anti-sigma_factors"/>
    <property type="match status" value="1"/>
</dbReference>
<keyword evidence="3" id="KW-1185">Reference proteome</keyword>
<comment type="caution">
    <text evidence="2">The sequence shown here is derived from an EMBL/GenBank/DDBJ whole genome shotgun (WGS) entry which is preliminary data.</text>
</comment>
<dbReference type="SUPFAM" id="SSF52091">
    <property type="entry name" value="SpoIIaa-like"/>
    <property type="match status" value="1"/>
</dbReference>
<dbReference type="PANTHER" id="PTHR33495">
    <property type="entry name" value="ANTI-SIGMA FACTOR ANTAGONIST TM_1081-RELATED-RELATED"/>
    <property type="match status" value="1"/>
</dbReference>
<dbReference type="InterPro" id="IPR002645">
    <property type="entry name" value="STAS_dom"/>
</dbReference>
<proteinExistence type="predicted"/>
<dbReference type="PROSITE" id="PS50801">
    <property type="entry name" value="STAS"/>
    <property type="match status" value="1"/>
</dbReference>
<dbReference type="PANTHER" id="PTHR33495:SF2">
    <property type="entry name" value="ANTI-SIGMA FACTOR ANTAGONIST TM_1081-RELATED"/>
    <property type="match status" value="1"/>
</dbReference>
<sequence length="100" mass="10712">MVLLHLRGEVDLSNVEVLELALDQICSGIARRVIVDATAVTFLSMAAVAALMQAQAKGLDLVLVAMQRAVLRPLEATGLAQRLRVFASLEAARAVAWSSR</sequence>
<accession>A0A1X1XJ74</accession>
<evidence type="ECO:0000313" key="2">
    <source>
        <dbReference type="EMBL" id="ORV98820.1"/>
    </source>
</evidence>